<accession>A0ACD5GYM6</accession>
<evidence type="ECO:0000313" key="2">
    <source>
        <dbReference type="Proteomes" id="UP000095472"/>
    </source>
</evidence>
<keyword evidence="1" id="KW-0560">Oxidoreductase</keyword>
<sequence>MLTQPKPQNLNWKAIIKEFERHVGTKGVVQRKEELLTYECDGLTSYRQRPKLVVLPRTTAEVSEVVKICDRYSLPWVARGAGTGLSGGALPTEDCVLIVTALMRKILNIDLENQQVVVQSAVINNWVTQAVSGAGFYYAPDPSSQIICSIGGNVAENSGGVHCLKYGVTTNHVLGLKLVLPDGAIVDVGGEVPETPGYDLTGLFVGSEGTLGIATEIALRILKTPEAIQVLLVDFTSVEAAGATVSDIIGAGIVPAGMEMMDNFSINAVEDVVATQCYPRDATAILLVEIDGLAVEVAKNAERIATLCRQNGARNITIATEPAERLRLWKGRKAAFAAMGKLSPDYYVQDGVIPRTQLPYVLQEIEKLSQKYGYAVANVFHAGDGNLHPLILYNNSVPGALETVETLGGEILKLCVRVGGSISGEHGIGADKRCYMSEMFSETDLETMQWVRKAFDPQGLANPGKIFPSPRTCGEAASPKTLERYPGVDQF</sequence>
<reference evidence="1 2" key="1">
    <citation type="journal article" date="2016" name="Genome Announc.">
        <title>Draft Genome Sequence of the Thermotolerant Cyanobacterium Desertifilum sp. IPPAS B-1220.</title>
        <authorList>
            <person name="Mironov K.S."/>
            <person name="Sinetova M.A."/>
            <person name="Bolatkhan K."/>
            <person name="Zayadan B.K."/>
            <person name="Ustinova V.V."/>
            <person name="Kupriyanova E.V."/>
            <person name="Skrypnik A.N."/>
            <person name="Gogoleva N.E."/>
            <person name="Gogolev Y.V."/>
            <person name="Los D.A."/>
        </authorList>
    </citation>
    <scope>NUCLEOTIDE SEQUENCE [LARGE SCALE GENOMIC DNA]</scope>
    <source>
        <strain evidence="1 2">IPPAS B-1220</strain>
    </source>
</reference>
<dbReference type="EC" id="1.1.99.14" evidence="1"/>
<keyword evidence="2" id="KW-1185">Reference proteome</keyword>
<dbReference type="EMBL" id="CP182909">
    <property type="protein sequence ID" value="XPM66103.1"/>
    <property type="molecule type" value="Genomic_DNA"/>
</dbReference>
<evidence type="ECO:0000313" key="1">
    <source>
        <dbReference type="EMBL" id="XPM66103.1"/>
    </source>
</evidence>
<protein>
    <submittedName>
        <fullName evidence="1">Glycolate oxidase subunit GlcD</fullName>
        <ecNumber evidence="1">1.1.99.14</ecNumber>
    </submittedName>
</protein>
<gene>
    <name evidence="1" type="primary">glcD</name>
    <name evidence="1" type="ORF">BH720_012075</name>
</gene>
<organism evidence="1 2">
    <name type="scientific">Desertifilum tharense IPPAS B-1220</name>
    <dbReference type="NCBI Taxonomy" id="1781255"/>
    <lineage>
        <taxon>Bacteria</taxon>
        <taxon>Bacillati</taxon>
        <taxon>Cyanobacteriota</taxon>
        <taxon>Cyanophyceae</taxon>
        <taxon>Desertifilales</taxon>
        <taxon>Desertifilaceae</taxon>
        <taxon>Desertifilum</taxon>
    </lineage>
</organism>
<proteinExistence type="predicted"/>
<name>A0ACD5GYM6_9CYAN</name>
<dbReference type="Proteomes" id="UP000095472">
    <property type="component" value="Chromosome"/>
</dbReference>